<dbReference type="GeneID" id="98070766"/>
<reference evidence="2 3" key="1">
    <citation type="submission" date="2012-01" db="EMBL/GenBank/DDBJ databases">
        <title>The Genome Sequence of Odoribacter laneus YIT 12061.</title>
        <authorList>
            <consortium name="The Broad Institute Genome Sequencing Platform"/>
            <person name="Earl A."/>
            <person name="Ward D."/>
            <person name="Feldgarden M."/>
            <person name="Gevers D."/>
            <person name="Morotomi M."/>
            <person name="Young S.K."/>
            <person name="Zeng Q."/>
            <person name="Gargeya S."/>
            <person name="Fitzgerald M."/>
            <person name="Haas B."/>
            <person name="Abouelleil A."/>
            <person name="Alvarado L."/>
            <person name="Arachchi H.M."/>
            <person name="Berlin A."/>
            <person name="Chapman S.B."/>
            <person name="Gearin G."/>
            <person name="Goldberg J."/>
            <person name="Griggs A."/>
            <person name="Gujja S."/>
            <person name="Hansen M."/>
            <person name="Heiman D."/>
            <person name="Howarth C."/>
            <person name="Larimer J."/>
            <person name="Lui A."/>
            <person name="MacDonald P.J.P."/>
            <person name="McCowen C."/>
            <person name="Montmayeur A."/>
            <person name="Murphy C."/>
            <person name="Neiman D."/>
            <person name="Pearson M."/>
            <person name="Priest M."/>
            <person name="Roberts A."/>
            <person name="Saif S."/>
            <person name="Shea T."/>
            <person name="Sisk P."/>
            <person name="Stolte C."/>
            <person name="Sykes S."/>
            <person name="Wortman J."/>
            <person name="Nusbaum C."/>
            <person name="Birren B."/>
        </authorList>
    </citation>
    <scope>NUCLEOTIDE SEQUENCE [LARGE SCALE GENOMIC DNA]</scope>
    <source>
        <strain evidence="2 3">YIT 12061</strain>
    </source>
</reference>
<dbReference type="RefSeq" id="WP_009135986.1">
    <property type="nucleotide sequence ID" value="NZ_JH594596.1"/>
</dbReference>
<dbReference type="AlphaFoldDB" id="H1DF02"/>
<evidence type="ECO:0000256" key="1">
    <source>
        <dbReference type="SAM" id="Phobius"/>
    </source>
</evidence>
<name>H1DF02_9BACT</name>
<keyword evidence="3" id="KW-1185">Reference proteome</keyword>
<feature type="transmembrane region" description="Helical" evidence="1">
    <location>
        <begin position="34"/>
        <end position="52"/>
    </location>
</feature>
<dbReference type="EMBL" id="ADMC01000014">
    <property type="protein sequence ID" value="EHP49320.1"/>
    <property type="molecule type" value="Genomic_DNA"/>
</dbReference>
<proteinExistence type="predicted"/>
<sequence>MELFVGLFCILCGLGISIATAVLASRKGRNSVNWFFLSIFWGIVGLIVLACSKHLEKEKGESDTLVKVLWTIVLIPLVLFALFFYNRTVEKRELRKSYQIEEVVAPMPTPRAESYTERKVDLNDYFNSSTGWDNDTDWNSAGLEDEESQRAFDAILKKNGIYWSDKKQCWVKKIKKTTEEKAPKIEF</sequence>
<protein>
    <submittedName>
        <fullName evidence="2">Uncharacterized protein</fullName>
    </submittedName>
</protein>
<dbReference type="eggNOG" id="ENOG5030XS4">
    <property type="taxonomic scope" value="Bacteria"/>
</dbReference>
<evidence type="ECO:0000313" key="3">
    <source>
        <dbReference type="Proteomes" id="UP000004892"/>
    </source>
</evidence>
<organism evidence="2 3">
    <name type="scientific">Odoribacter laneus YIT 12061</name>
    <dbReference type="NCBI Taxonomy" id="742817"/>
    <lineage>
        <taxon>Bacteria</taxon>
        <taxon>Pseudomonadati</taxon>
        <taxon>Bacteroidota</taxon>
        <taxon>Bacteroidia</taxon>
        <taxon>Bacteroidales</taxon>
        <taxon>Odoribacteraceae</taxon>
        <taxon>Odoribacter</taxon>
    </lineage>
</organism>
<feature type="transmembrane region" description="Helical" evidence="1">
    <location>
        <begin position="64"/>
        <end position="85"/>
    </location>
</feature>
<accession>H1DF02</accession>
<keyword evidence="1" id="KW-1133">Transmembrane helix</keyword>
<dbReference type="PATRIC" id="fig|742817.3.peg.895"/>
<keyword evidence="1" id="KW-0472">Membrane</keyword>
<comment type="caution">
    <text evidence="2">The sequence shown here is derived from an EMBL/GenBank/DDBJ whole genome shotgun (WGS) entry which is preliminary data.</text>
</comment>
<dbReference type="Proteomes" id="UP000004892">
    <property type="component" value="Unassembled WGS sequence"/>
</dbReference>
<gene>
    <name evidence="2" type="ORF">HMPREF9449_00838</name>
</gene>
<keyword evidence="1" id="KW-0812">Transmembrane</keyword>
<dbReference type="HOGENOM" id="CLU_1446288_0_0_10"/>
<evidence type="ECO:0000313" key="2">
    <source>
        <dbReference type="EMBL" id="EHP49320.1"/>
    </source>
</evidence>